<accession>A0AAU8DQ11</accession>
<organism evidence="1">
    <name type="scientific">Nakamurella sp. A5-74</name>
    <dbReference type="NCBI Taxonomy" id="3158264"/>
    <lineage>
        <taxon>Bacteria</taxon>
        <taxon>Bacillati</taxon>
        <taxon>Actinomycetota</taxon>
        <taxon>Actinomycetes</taxon>
        <taxon>Nakamurellales</taxon>
        <taxon>Nakamurellaceae</taxon>
        <taxon>Nakamurella</taxon>
    </lineage>
</organism>
<gene>
    <name evidence="1" type="ORF">ABLG96_03375</name>
</gene>
<dbReference type="Pfam" id="PF08282">
    <property type="entry name" value="Hydrolase_3"/>
    <property type="match status" value="1"/>
</dbReference>
<dbReference type="InterPro" id="IPR023214">
    <property type="entry name" value="HAD_sf"/>
</dbReference>
<dbReference type="EMBL" id="CP159218">
    <property type="protein sequence ID" value="XCG64399.1"/>
    <property type="molecule type" value="Genomic_DNA"/>
</dbReference>
<dbReference type="Gene3D" id="3.40.50.1000">
    <property type="entry name" value="HAD superfamily/HAD-like"/>
    <property type="match status" value="1"/>
</dbReference>
<dbReference type="SUPFAM" id="SSF56784">
    <property type="entry name" value="HAD-like"/>
    <property type="match status" value="1"/>
</dbReference>
<sequence>MNSAPKLVVPPKLVVTDMDGTLLGRDGLVSARNAAALRRAQEAGAKVLIATGRPVWWLDPVRQAGFAGTAVCMNGAMVYHVGDGEVLAASPLSAETLNAFTEAFTAEVPGAAIAVERLGTEQIDSWSEAHYDHPWDEGSFEVQARSELLAQPAIKMLVRYGNDSSALAAVAAGLGVPGVSITYSTDAGLIEVMAGGVNKGVTVARLAQEWGIDPADAVAFGDMPNDIEMLQWAGRSYAMEGAHTQALAAATDQAGRHDEDGVAQVLERWF</sequence>
<dbReference type="NCBIfam" id="TIGR00099">
    <property type="entry name" value="Cof-subfamily"/>
    <property type="match status" value="1"/>
</dbReference>
<dbReference type="SFLD" id="SFLDS00003">
    <property type="entry name" value="Haloacid_Dehalogenase"/>
    <property type="match status" value="1"/>
</dbReference>
<dbReference type="GO" id="GO:0016791">
    <property type="term" value="F:phosphatase activity"/>
    <property type="evidence" value="ECO:0007669"/>
    <property type="project" value="TreeGrafter"/>
</dbReference>
<dbReference type="InterPro" id="IPR000150">
    <property type="entry name" value="Cof"/>
</dbReference>
<dbReference type="PANTHER" id="PTHR10000">
    <property type="entry name" value="PHOSPHOSERINE PHOSPHATASE"/>
    <property type="match status" value="1"/>
</dbReference>
<name>A0AAU8DQ11_9ACTN</name>
<dbReference type="GO" id="GO:0005829">
    <property type="term" value="C:cytosol"/>
    <property type="evidence" value="ECO:0007669"/>
    <property type="project" value="TreeGrafter"/>
</dbReference>
<dbReference type="EC" id="3.1.3.-" evidence="1"/>
<dbReference type="GO" id="GO:0000287">
    <property type="term" value="F:magnesium ion binding"/>
    <property type="evidence" value="ECO:0007669"/>
    <property type="project" value="TreeGrafter"/>
</dbReference>
<proteinExistence type="predicted"/>
<dbReference type="NCBIfam" id="TIGR01484">
    <property type="entry name" value="HAD-SF-IIB"/>
    <property type="match status" value="1"/>
</dbReference>
<dbReference type="AlphaFoldDB" id="A0AAU8DQ11"/>
<dbReference type="InterPro" id="IPR006379">
    <property type="entry name" value="HAD-SF_hydro_IIB"/>
</dbReference>
<reference evidence="1" key="1">
    <citation type="submission" date="2024-05" db="EMBL/GenBank/DDBJ databases">
        <authorList>
            <person name="Cai S.Y."/>
            <person name="Jin L.M."/>
            <person name="Li H.R."/>
        </authorList>
    </citation>
    <scope>NUCLEOTIDE SEQUENCE</scope>
    <source>
        <strain evidence="1">A5-74</strain>
    </source>
</reference>
<keyword evidence="1" id="KW-0378">Hydrolase</keyword>
<dbReference type="SFLD" id="SFLDG01140">
    <property type="entry name" value="C2.B:_Phosphomannomutase_and_P"/>
    <property type="match status" value="1"/>
</dbReference>
<protein>
    <submittedName>
        <fullName evidence="1">HAD family hydrolase</fullName>
        <ecNumber evidence="1">3.1.3.-</ecNumber>
    </submittedName>
</protein>
<dbReference type="RefSeq" id="WP_353650012.1">
    <property type="nucleotide sequence ID" value="NZ_CP159218.1"/>
</dbReference>
<evidence type="ECO:0000313" key="1">
    <source>
        <dbReference type="EMBL" id="XCG64399.1"/>
    </source>
</evidence>
<dbReference type="PANTHER" id="PTHR10000:SF8">
    <property type="entry name" value="HAD SUPERFAMILY HYDROLASE-LIKE, TYPE 3"/>
    <property type="match status" value="1"/>
</dbReference>
<dbReference type="InterPro" id="IPR036412">
    <property type="entry name" value="HAD-like_sf"/>
</dbReference>
<dbReference type="Gene3D" id="3.30.1240.10">
    <property type="match status" value="1"/>
</dbReference>